<feature type="compositionally biased region" description="Polar residues" evidence="1">
    <location>
        <begin position="368"/>
        <end position="377"/>
    </location>
</feature>
<dbReference type="Proteomes" id="UP000887572">
    <property type="component" value="Unplaced"/>
</dbReference>
<evidence type="ECO:0000313" key="2">
    <source>
        <dbReference type="Proteomes" id="UP000887572"/>
    </source>
</evidence>
<proteinExistence type="predicted"/>
<reference evidence="3" key="1">
    <citation type="submission" date="2022-11" db="UniProtKB">
        <authorList>
            <consortium name="WormBaseParasite"/>
        </authorList>
    </citation>
    <scope>IDENTIFICATION</scope>
</reference>
<protein>
    <submittedName>
        <fullName evidence="3">Uncharacterized protein</fullName>
    </submittedName>
</protein>
<name>A0A914I661_GLORO</name>
<sequence>MPIFCIDQDIRLSRVEVTAGDSFSNAINNMPRLTEQRESAVHTFDQLMARRENRFRAIRRQKQRKKLAKQIDQKPKNGAYGTAGRVLLSNERGLERSSVIVVPVDQPKVLTAETFVTGRSRRIHGQVERKNPSGDVPFIDRSTAVKVKEVPMAKRFQIVTGTHTTNALSRSDHTNTVVDEPIARLPADSWKLPPALLAGRLRRFNKADIVRGFRQRALRAGVELDGDKLRTLMRQIDIMRRDDHQRQHLDRRTDTATVPSMSFLIDDDSYHRTVDIDGEKPKSNMPLVVKPNLRTKFPKNRESAKPIKADESDMDLLHPTASGIAELKQYRKFSETQHVHTHQHQHPPLPSHASPSQPLPPPQPTTTNHVPIQSSTVGVPPALTLPSLQRPLSHAQKAAPTVPTGKLSSYTNRFLASK</sequence>
<evidence type="ECO:0000313" key="3">
    <source>
        <dbReference type="WBParaSite" id="Gr19_v10_g6983.t1"/>
    </source>
</evidence>
<dbReference type="WBParaSite" id="Gr19_v10_g6983.t1">
    <property type="protein sequence ID" value="Gr19_v10_g6983.t1"/>
    <property type="gene ID" value="Gr19_v10_g6983"/>
</dbReference>
<organism evidence="2 3">
    <name type="scientific">Globodera rostochiensis</name>
    <name type="common">Golden nematode worm</name>
    <name type="synonym">Heterodera rostochiensis</name>
    <dbReference type="NCBI Taxonomy" id="31243"/>
    <lineage>
        <taxon>Eukaryota</taxon>
        <taxon>Metazoa</taxon>
        <taxon>Ecdysozoa</taxon>
        <taxon>Nematoda</taxon>
        <taxon>Chromadorea</taxon>
        <taxon>Rhabditida</taxon>
        <taxon>Tylenchina</taxon>
        <taxon>Tylenchomorpha</taxon>
        <taxon>Tylenchoidea</taxon>
        <taxon>Heteroderidae</taxon>
        <taxon>Heteroderinae</taxon>
        <taxon>Globodera</taxon>
    </lineage>
</organism>
<evidence type="ECO:0000256" key="1">
    <source>
        <dbReference type="SAM" id="MobiDB-lite"/>
    </source>
</evidence>
<dbReference type="AlphaFoldDB" id="A0A914I661"/>
<feature type="region of interest" description="Disordered" evidence="1">
    <location>
        <begin position="335"/>
        <end position="418"/>
    </location>
</feature>
<keyword evidence="2" id="KW-1185">Reference proteome</keyword>
<feature type="compositionally biased region" description="Polar residues" evidence="1">
    <location>
        <begin position="406"/>
        <end position="418"/>
    </location>
</feature>
<accession>A0A914I661</accession>